<reference evidence="15" key="2">
    <citation type="submission" date="2020-05" db="UniProtKB">
        <authorList>
            <consortium name="EnsemblMetazoa"/>
        </authorList>
    </citation>
    <scope>IDENTIFICATION</scope>
    <source>
        <strain evidence="15">ACHKN1017</strain>
    </source>
</reference>
<sequence length="403" mass="46150">MELQQHDVKKENILDFSVICRACLSVTPSTLSVKSKDLKYDVPLATMINQISAFERHEHSDFPDKLCFVCAEQLRIAYGFQQMCDDSYRILLNHSVKAQKNDTATDAKEDDVGCEDTVIAEQPDMIDKQEMDLNDLWNEVDYLEEYLIEDGEPMVTAPSNTAAEIKQEDSCAEEELEPITVPGEDGILEIKQQCHICGQILSKISHLSRHMKAHAGAKPYNCKQCSKSFSRSDNLRIHIKNHSLERDYKCSQCDQCFKRVDAAKAHMTTKHREFVEANYHVCTICDNFFKTEAKLNGHMVTHKSENQLVCELCGKHFVGLLAYETHVRRHTSSAEQLVSYDCTHCEKKFSSKGHLAMHMRYYTGVKALTCKYCDKQCRRRGVKKFFDDANSWPKPKVVLVKEA</sequence>
<protein>
    <recommendedName>
        <fullName evidence="17">Protein krueppel</fullName>
    </recommendedName>
</protein>
<name>A0A182K3E0_9DIPT</name>
<organism evidence="15 16">
    <name type="scientific">Anopheles christyi</name>
    <dbReference type="NCBI Taxonomy" id="43041"/>
    <lineage>
        <taxon>Eukaryota</taxon>
        <taxon>Metazoa</taxon>
        <taxon>Ecdysozoa</taxon>
        <taxon>Arthropoda</taxon>
        <taxon>Hexapoda</taxon>
        <taxon>Insecta</taxon>
        <taxon>Pterygota</taxon>
        <taxon>Neoptera</taxon>
        <taxon>Endopterygota</taxon>
        <taxon>Diptera</taxon>
        <taxon>Nematocera</taxon>
        <taxon>Culicoidea</taxon>
        <taxon>Culicidae</taxon>
        <taxon>Anophelinae</taxon>
        <taxon>Anopheles</taxon>
    </lineage>
</organism>
<evidence type="ECO:0000259" key="14">
    <source>
        <dbReference type="PROSITE" id="PS51915"/>
    </source>
</evidence>
<dbReference type="SUPFAM" id="SSF57667">
    <property type="entry name" value="beta-beta-alpha zinc fingers"/>
    <property type="match status" value="4"/>
</dbReference>
<keyword evidence="10" id="KW-0539">Nucleus</keyword>
<evidence type="ECO:0000256" key="7">
    <source>
        <dbReference type="ARBA" id="ARBA00023015"/>
    </source>
</evidence>
<keyword evidence="7" id="KW-0805">Transcription regulation</keyword>
<dbReference type="VEuPathDB" id="VectorBase:ACHR005275"/>
<dbReference type="Pfam" id="PF07776">
    <property type="entry name" value="zf-AD"/>
    <property type="match status" value="1"/>
</dbReference>
<dbReference type="PROSITE" id="PS50157">
    <property type="entry name" value="ZINC_FINGER_C2H2_2"/>
    <property type="match status" value="6"/>
</dbReference>
<keyword evidence="6 12" id="KW-0862">Zinc</keyword>
<feature type="domain" description="C2H2-type" evidence="13">
    <location>
        <begin position="220"/>
        <end position="247"/>
    </location>
</feature>
<feature type="binding site" evidence="12">
    <location>
        <position position="70"/>
    </location>
    <ligand>
        <name>Zn(2+)</name>
        <dbReference type="ChEBI" id="CHEBI:29105"/>
    </ligand>
</feature>
<feature type="domain" description="C2H2-type" evidence="13">
    <location>
        <begin position="192"/>
        <end position="219"/>
    </location>
</feature>
<feature type="domain" description="C2H2-type" evidence="13">
    <location>
        <begin position="248"/>
        <end position="271"/>
    </location>
</feature>
<evidence type="ECO:0000313" key="16">
    <source>
        <dbReference type="Proteomes" id="UP000075881"/>
    </source>
</evidence>
<evidence type="ECO:0000256" key="3">
    <source>
        <dbReference type="ARBA" id="ARBA00022723"/>
    </source>
</evidence>
<proteinExistence type="inferred from homology"/>
<keyword evidence="3 12" id="KW-0479">Metal-binding</keyword>
<dbReference type="PROSITE" id="PS00028">
    <property type="entry name" value="ZINC_FINGER_C2H2_1"/>
    <property type="match status" value="4"/>
</dbReference>
<evidence type="ECO:0000256" key="2">
    <source>
        <dbReference type="ARBA" id="ARBA00006991"/>
    </source>
</evidence>
<accession>A0A182K3E0</accession>
<feature type="domain" description="C2H2-type" evidence="13">
    <location>
        <begin position="280"/>
        <end position="307"/>
    </location>
</feature>
<evidence type="ECO:0000256" key="8">
    <source>
        <dbReference type="ARBA" id="ARBA00023125"/>
    </source>
</evidence>
<feature type="binding site" evidence="12">
    <location>
        <position position="23"/>
    </location>
    <ligand>
        <name>Zn(2+)</name>
        <dbReference type="ChEBI" id="CHEBI:29105"/>
    </ligand>
</feature>
<dbReference type="SMART" id="SM00355">
    <property type="entry name" value="ZnF_C2H2"/>
    <property type="match status" value="6"/>
</dbReference>
<evidence type="ECO:0000256" key="1">
    <source>
        <dbReference type="ARBA" id="ARBA00004123"/>
    </source>
</evidence>
<reference evidence="16" key="1">
    <citation type="submission" date="2013-03" db="EMBL/GenBank/DDBJ databases">
        <title>The Genome Sequence of Anopheles christyi ACHKN1017.</title>
        <authorList>
            <consortium name="The Broad Institute Genomics Platform"/>
            <person name="Neafsey D.E."/>
            <person name="Besansky N."/>
            <person name="Walker B."/>
            <person name="Young S.K."/>
            <person name="Zeng Q."/>
            <person name="Gargeya S."/>
            <person name="Fitzgerald M."/>
            <person name="Haas B."/>
            <person name="Abouelleil A."/>
            <person name="Allen A.W."/>
            <person name="Alvarado L."/>
            <person name="Arachchi H.M."/>
            <person name="Berlin A.M."/>
            <person name="Chapman S.B."/>
            <person name="Gainer-Dewar J."/>
            <person name="Goldberg J."/>
            <person name="Griggs A."/>
            <person name="Gujja S."/>
            <person name="Hansen M."/>
            <person name="Howarth C."/>
            <person name="Imamovic A."/>
            <person name="Ireland A."/>
            <person name="Larimer J."/>
            <person name="McCowan C."/>
            <person name="Murphy C."/>
            <person name="Pearson M."/>
            <person name="Poon T.W."/>
            <person name="Priest M."/>
            <person name="Roberts A."/>
            <person name="Saif S."/>
            <person name="Shea T."/>
            <person name="Sisk P."/>
            <person name="Sykes S."/>
            <person name="Wortman J."/>
            <person name="Nusbaum C."/>
            <person name="Birren B."/>
        </authorList>
    </citation>
    <scope>NUCLEOTIDE SEQUENCE [LARGE SCALE GENOMIC DNA]</scope>
    <source>
        <strain evidence="16">ACHKN1017</strain>
    </source>
</reference>
<evidence type="ECO:0000256" key="4">
    <source>
        <dbReference type="ARBA" id="ARBA00022737"/>
    </source>
</evidence>
<dbReference type="PROSITE" id="PS51915">
    <property type="entry name" value="ZAD"/>
    <property type="match status" value="1"/>
</dbReference>
<keyword evidence="8" id="KW-0238">DNA-binding</keyword>
<dbReference type="EnsemblMetazoa" id="ACHR005275-RA">
    <property type="protein sequence ID" value="ACHR005275-PA"/>
    <property type="gene ID" value="ACHR005275"/>
</dbReference>
<dbReference type="GO" id="GO:0000977">
    <property type="term" value="F:RNA polymerase II transcription regulatory region sequence-specific DNA binding"/>
    <property type="evidence" value="ECO:0007669"/>
    <property type="project" value="TreeGrafter"/>
</dbReference>
<dbReference type="Pfam" id="PF00096">
    <property type="entry name" value="zf-C2H2"/>
    <property type="match status" value="4"/>
</dbReference>
<evidence type="ECO:0000313" key="15">
    <source>
        <dbReference type="EnsemblMetazoa" id="ACHR005275-PA"/>
    </source>
</evidence>
<dbReference type="GO" id="GO:0003700">
    <property type="term" value="F:DNA-binding transcription factor activity"/>
    <property type="evidence" value="ECO:0007669"/>
    <property type="project" value="TreeGrafter"/>
</dbReference>
<dbReference type="InterPro" id="IPR013087">
    <property type="entry name" value="Znf_C2H2_type"/>
</dbReference>
<dbReference type="GO" id="GO:0008270">
    <property type="term" value="F:zinc ion binding"/>
    <property type="evidence" value="ECO:0007669"/>
    <property type="project" value="UniProtKB-UniRule"/>
</dbReference>
<comment type="subcellular location">
    <subcellularLocation>
        <location evidence="1">Nucleus</location>
    </subcellularLocation>
</comment>
<dbReference type="Pfam" id="PF13912">
    <property type="entry name" value="zf-C2H2_6"/>
    <property type="match status" value="1"/>
</dbReference>
<dbReference type="SUPFAM" id="SSF57716">
    <property type="entry name" value="Glucocorticoid receptor-like (DNA-binding domain)"/>
    <property type="match status" value="1"/>
</dbReference>
<dbReference type="GO" id="GO:0045892">
    <property type="term" value="P:negative regulation of DNA-templated transcription"/>
    <property type="evidence" value="ECO:0007669"/>
    <property type="project" value="TreeGrafter"/>
</dbReference>
<feature type="domain" description="C2H2-type" evidence="13">
    <location>
        <begin position="308"/>
        <end position="335"/>
    </location>
</feature>
<dbReference type="Proteomes" id="UP000075881">
    <property type="component" value="Unassembled WGS sequence"/>
</dbReference>
<dbReference type="Gene3D" id="3.30.160.60">
    <property type="entry name" value="Classic Zinc Finger"/>
    <property type="match status" value="4"/>
</dbReference>
<feature type="domain" description="C2H2-type" evidence="13">
    <location>
        <begin position="340"/>
        <end position="367"/>
    </location>
</feature>
<dbReference type="PANTHER" id="PTHR16515:SF49">
    <property type="entry name" value="GASTRULA ZINC FINGER PROTEIN XLCGF49.1-LIKE-RELATED"/>
    <property type="match status" value="1"/>
</dbReference>
<evidence type="ECO:0000256" key="9">
    <source>
        <dbReference type="ARBA" id="ARBA00023163"/>
    </source>
</evidence>
<dbReference type="SMART" id="SM00868">
    <property type="entry name" value="zf-AD"/>
    <property type="match status" value="1"/>
</dbReference>
<comment type="similarity">
    <text evidence="2">Belongs to the krueppel C2H2-type zinc-finger protein family.</text>
</comment>
<dbReference type="STRING" id="43041.A0A182K3E0"/>
<feature type="binding site" evidence="12">
    <location>
        <position position="67"/>
    </location>
    <ligand>
        <name>Zn(2+)</name>
        <dbReference type="ChEBI" id="CHEBI:29105"/>
    </ligand>
</feature>
<evidence type="ECO:0008006" key="17">
    <source>
        <dbReference type="Google" id="ProtNLM"/>
    </source>
</evidence>
<dbReference type="GO" id="GO:0005634">
    <property type="term" value="C:nucleus"/>
    <property type="evidence" value="ECO:0007669"/>
    <property type="project" value="UniProtKB-SubCell"/>
</dbReference>
<feature type="domain" description="ZAD" evidence="14">
    <location>
        <begin position="18"/>
        <end position="94"/>
    </location>
</feature>
<evidence type="ECO:0000256" key="11">
    <source>
        <dbReference type="PROSITE-ProRule" id="PRU00042"/>
    </source>
</evidence>
<dbReference type="InterPro" id="IPR050331">
    <property type="entry name" value="Zinc_finger"/>
</dbReference>
<dbReference type="AlphaFoldDB" id="A0A182K3E0"/>
<evidence type="ECO:0000256" key="6">
    <source>
        <dbReference type="ARBA" id="ARBA00022833"/>
    </source>
</evidence>
<evidence type="ECO:0000256" key="12">
    <source>
        <dbReference type="PROSITE-ProRule" id="PRU01263"/>
    </source>
</evidence>
<evidence type="ECO:0000256" key="10">
    <source>
        <dbReference type="ARBA" id="ARBA00023242"/>
    </source>
</evidence>
<keyword evidence="9" id="KW-0804">Transcription</keyword>
<evidence type="ECO:0000259" key="13">
    <source>
        <dbReference type="PROSITE" id="PS50157"/>
    </source>
</evidence>
<dbReference type="InterPro" id="IPR036236">
    <property type="entry name" value="Znf_C2H2_sf"/>
</dbReference>
<evidence type="ECO:0000256" key="5">
    <source>
        <dbReference type="ARBA" id="ARBA00022771"/>
    </source>
</evidence>
<dbReference type="InterPro" id="IPR012934">
    <property type="entry name" value="Znf_AD"/>
</dbReference>
<keyword evidence="5 11" id="KW-0863">Zinc-finger</keyword>
<keyword evidence="16" id="KW-1185">Reference proteome</keyword>
<keyword evidence="4" id="KW-0677">Repeat</keyword>
<dbReference type="PANTHER" id="PTHR16515">
    <property type="entry name" value="PR DOMAIN ZINC FINGER PROTEIN"/>
    <property type="match status" value="1"/>
</dbReference>
<dbReference type="FunFam" id="3.30.160.60:FF:001480">
    <property type="entry name" value="Si:cabz01071911.3"/>
    <property type="match status" value="1"/>
</dbReference>
<feature type="binding site" evidence="12">
    <location>
        <position position="20"/>
    </location>
    <ligand>
        <name>Zn(2+)</name>
        <dbReference type="ChEBI" id="CHEBI:29105"/>
    </ligand>
</feature>